<evidence type="ECO:0000256" key="5">
    <source>
        <dbReference type="ARBA" id="ARBA00022737"/>
    </source>
</evidence>
<evidence type="ECO:0000256" key="9">
    <source>
        <dbReference type="SAM" id="MobiDB-lite"/>
    </source>
</evidence>
<dbReference type="PROSITE" id="PS00518">
    <property type="entry name" value="ZF_RING_1"/>
    <property type="match status" value="1"/>
</dbReference>
<dbReference type="Pfam" id="PF01485">
    <property type="entry name" value="IBR"/>
    <property type="match status" value="2"/>
</dbReference>
<feature type="compositionally biased region" description="Acidic residues" evidence="9">
    <location>
        <begin position="139"/>
        <end position="155"/>
    </location>
</feature>
<dbReference type="CDD" id="cd22584">
    <property type="entry name" value="Rcat_RBR_unk"/>
    <property type="match status" value="1"/>
</dbReference>
<keyword evidence="7" id="KW-0833">Ubl conjugation pathway</keyword>
<reference evidence="11 12" key="1">
    <citation type="submission" date="2016-11" db="EMBL/GenBank/DDBJ databases">
        <title>Draft Genome Assembly of Colletotrichum chlorophyti a pathogen of herbaceous plants.</title>
        <authorList>
            <person name="Gan P."/>
            <person name="Narusaka M."/>
            <person name="Tsushima A."/>
            <person name="Narusaka Y."/>
            <person name="Takano Y."/>
            <person name="Shirasu K."/>
        </authorList>
    </citation>
    <scope>NUCLEOTIDE SEQUENCE [LARGE SCALE GENOMIC DNA]</scope>
    <source>
        <strain evidence="11 12">NTL11</strain>
    </source>
</reference>
<sequence>MLYCDIDDETLHLIVQIQLEDLENIRTSRKGKLREDKVHDADVALDTYKSELQSHAVLFSDRRMCKSIAKANGLDGNLISLYVRQEKQAARDREAAINLHSGGEISEGASAAATQDEAAGDVDDKLLRKLKTLYVSADADEREDEGNDDDHDDDYFTLNQPESSTWAASRRRLNNIGKGNSRETRQCISCLDRYDLTDVARCPCNHEYCSSCLKTLFKNSLTDETLFPPRCCGRAIPVDNHLPFLSPRIVGEFRAKEIEFSTQNRTYCYEKTCSTFIPPTFIRDDIATCPRCRQKTCVMCKGAQHRRQDCAEDTLTQDLLQIAAANGWQRCYSCRRVVELLYGCNHMTCPCGAQFCYLCGEPWKTCTCAQWNEERLYARANAVVNRDADAVRLDPVLHARRVETEARNLQQNHQCTHTTWRSRQGGFRCEECREHLPWYIYECTRCRIYACRRCRYNRL</sequence>
<keyword evidence="5" id="KW-0677">Repeat</keyword>
<dbReference type="EMBL" id="MPGH01000257">
    <property type="protein sequence ID" value="OLN81204.1"/>
    <property type="molecule type" value="Genomic_DNA"/>
</dbReference>
<keyword evidence="12" id="KW-1185">Reference proteome</keyword>
<keyword evidence="8" id="KW-0862">Zinc</keyword>
<evidence type="ECO:0000256" key="2">
    <source>
        <dbReference type="ARBA" id="ARBA00012251"/>
    </source>
</evidence>
<dbReference type="Proteomes" id="UP000186583">
    <property type="component" value="Unassembled WGS sequence"/>
</dbReference>
<dbReference type="PROSITE" id="PS51873">
    <property type="entry name" value="TRIAD"/>
    <property type="match status" value="1"/>
</dbReference>
<accession>A0A1Q8RAI7</accession>
<dbReference type="GO" id="GO:0061630">
    <property type="term" value="F:ubiquitin protein ligase activity"/>
    <property type="evidence" value="ECO:0007669"/>
    <property type="project" value="UniProtKB-EC"/>
</dbReference>
<dbReference type="CDD" id="cd20335">
    <property type="entry name" value="BRcat_RBR"/>
    <property type="match status" value="1"/>
</dbReference>
<dbReference type="SUPFAM" id="SSF57850">
    <property type="entry name" value="RING/U-box"/>
    <property type="match status" value="2"/>
</dbReference>
<dbReference type="Gene3D" id="3.30.40.10">
    <property type="entry name" value="Zinc/RING finger domain, C3HC4 (zinc finger)"/>
    <property type="match status" value="1"/>
</dbReference>
<feature type="domain" description="RING-type" evidence="10">
    <location>
        <begin position="183"/>
        <end position="378"/>
    </location>
</feature>
<evidence type="ECO:0000256" key="3">
    <source>
        <dbReference type="ARBA" id="ARBA00022679"/>
    </source>
</evidence>
<evidence type="ECO:0000256" key="6">
    <source>
        <dbReference type="ARBA" id="ARBA00022771"/>
    </source>
</evidence>
<dbReference type="GO" id="GO:0016567">
    <property type="term" value="P:protein ubiquitination"/>
    <property type="evidence" value="ECO:0007669"/>
    <property type="project" value="InterPro"/>
</dbReference>
<dbReference type="EC" id="2.3.2.31" evidence="2"/>
<dbReference type="InterPro" id="IPR002867">
    <property type="entry name" value="IBR_dom"/>
</dbReference>
<comment type="catalytic activity">
    <reaction evidence="1">
        <text>[E2 ubiquitin-conjugating enzyme]-S-ubiquitinyl-L-cysteine + [acceptor protein]-L-lysine = [E2 ubiquitin-conjugating enzyme]-L-cysteine + [acceptor protein]-N(6)-ubiquitinyl-L-lysine.</text>
        <dbReference type="EC" id="2.3.2.31"/>
    </reaction>
</comment>
<dbReference type="InterPro" id="IPR044066">
    <property type="entry name" value="TRIAD_supradom"/>
</dbReference>
<dbReference type="PANTHER" id="PTHR11685">
    <property type="entry name" value="RBR FAMILY RING FINGER AND IBR DOMAIN-CONTAINING"/>
    <property type="match status" value="1"/>
</dbReference>
<dbReference type="STRING" id="708187.A0A1Q8RAI7"/>
<keyword evidence="3" id="KW-0808">Transferase</keyword>
<evidence type="ECO:0000259" key="10">
    <source>
        <dbReference type="PROSITE" id="PS51873"/>
    </source>
</evidence>
<feature type="region of interest" description="Disordered" evidence="9">
    <location>
        <begin position="139"/>
        <end position="159"/>
    </location>
</feature>
<evidence type="ECO:0000256" key="4">
    <source>
        <dbReference type="ARBA" id="ARBA00022723"/>
    </source>
</evidence>
<name>A0A1Q8RAI7_9PEZI</name>
<organism evidence="11 12">
    <name type="scientific">Colletotrichum chlorophyti</name>
    <dbReference type="NCBI Taxonomy" id="708187"/>
    <lineage>
        <taxon>Eukaryota</taxon>
        <taxon>Fungi</taxon>
        <taxon>Dikarya</taxon>
        <taxon>Ascomycota</taxon>
        <taxon>Pezizomycotina</taxon>
        <taxon>Sordariomycetes</taxon>
        <taxon>Hypocreomycetidae</taxon>
        <taxon>Glomerellales</taxon>
        <taxon>Glomerellaceae</taxon>
        <taxon>Colletotrichum</taxon>
    </lineage>
</organism>
<protein>
    <recommendedName>
        <fullName evidence="2">RBR-type E3 ubiquitin transferase</fullName>
        <ecNumber evidence="2">2.3.2.31</ecNumber>
    </recommendedName>
</protein>
<dbReference type="Gene3D" id="1.20.120.1750">
    <property type="match status" value="1"/>
</dbReference>
<comment type="caution">
    <text evidence="11">The sequence shown here is derived from an EMBL/GenBank/DDBJ whole genome shotgun (WGS) entry which is preliminary data.</text>
</comment>
<dbReference type="OrthoDB" id="10009520at2759"/>
<dbReference type="InterPro" id="IPR031127">
    <property type="entry name" value="E3_UB_ligase_RBR"/>
</dbReference>
<proteinExistence type="predicted"/>
<dbReference type="InterPro" id="IPR013083">
    <property type="entry name" value="Znf_RING/FYVE/PHD"/>
</dbReference>
<dbReference type="AlphaFoldDB" id="A0A1Q8RAI7"/>
<gene>
    <name evidence="11" type="ORF">CCHL11_07340</name>
</gene>
<keyword evidence="4" id="KW-0479">Metal-binding</keyword>
<dbReference type="InterPro" id="IPR017907">
    <property type="entry name" value="Znf_RING_CS"/>
</dbReference>
<evidence type="ECO:0000313" key="12">
    <source>
        <dbReference type="Proteomes" id="UP000186583"/>
    </source>
</evidence>
<evidence type="ECO:0000256" key="7">
    <source>
        <dbReference type="ARBA" id="ARBA00022786"/>
    </source>
</evidence>
<evidence type="ECO:0000256" key="8">
    <source>
        <dbReference type="ARBA" id="ARBA00022833"/>
    </source>
</evidence>
<evidence type="ECO:0000313" key="11">
    <source>
        <dbReference type="EMBL" id="OLN81204.1"/>
    </source>
</evidence>
<evidence type="ECO:0000256" key="1">
    <source>
        <dbReference type="ARBA" id="ARBA00001798"/>
    </source>
</evidence>
<keyword evidence="6" id="KW-0863">Zinc-finger</keyword>
<dbReference type="GO" id="GO:0008270">
    <property type="term" value="F:zinc ion binding"/>
    <property type="evidence" value="ECO:0007669"/>
    <property type="project" value="UniProtKB-KW"/>
</dbReference>